<keyword evidence="2" id="KW-0812">Transmembrane</keyword>
<feature type="transmembrane region" description="Helical" evidence="2">
    <location>
        <begin position="49"/>
        <end position="69"/>
    </location>
</feature>
<sequence>MNSSNVITKKEAQRQMNELAETLDGLNQLVFKLKERKRFVPYPPEWFDIVYLASILAYFFCGLLSYVFAPNTDNENKAITSKK</sequence>
<evidence type="ECO:0000313" key="3">
    <source>
        <dbReference type="Proteomes" id="UP000035680"/>
    </source>
</evidence>
<name>A0A0K0FVP6_STRVS</name>
<dbReference type="WBParaSite" id="SVE_1641300.1">
    <property type="protein sequence ID" value="SVE_1641300.1"/>
    <property type="gene ID" value="SVE_1641300"/>
</dbReference>
<keyword evidence="1" id="KW-0175">Coiled coil</keyword>
<keyword evidence="2" id="KW-0472">Membrane</keyword>
<keyword evidence="2" id="KW-1133">Transmembrane helix</keyword>
<accession>A0A0K0FVP6</accession>
<protein>
    <submittedName>
        <fullName evidence="4">Transmembrane protein</fullName>
    </submittedName>
</protein>
<feature type="coiled-coil region" evidence="1">
    <location>
        <begin position="9"/>
        <end position="36"/>
    </location>
</feature>
<evidence type="ECO:0000313" key="4">
    <source>
        <dbReference type="WBParaSite" id="SVE_1641300.1"/>
    </source>
</evidence>
<evidence type="ECO:0000256" key="1">
    <source>
        <dbReference type="SAM" id="Coils"/>
    </source>
</evidence>
<reference evidence="3" key="1">
    <citation type="submission" date="2014-07" db="EMBL/GenBank/DDBJ databases">
        <authorList>
            <person name="Martin A.A"/>
            <person name="De Silva N."/>
        </authorList>
    </citation>
    <scope>NUCLEOTIDE SEQUENCE</scope>
</reference>
<proteinExistence type="predicted"/>
<dbReference type="AlphaFoldDB" id="A0A0K0FVP6"/>
<evidence type="ECO:0000256" key="2">
    <source>
        <dbReference type="SAM" id="Phobius"/>
    </source>
</evidence>
<organism evidence="3 4">
    <name type="scientific">Strongyloides venezuelensis</name>
    <name type="common">Threadworm</name>
    <dbReference type="NCBI Taxonomy" id="75913"/>
    <lineage>
        <taxon>Eukaryota</taxon>
        <taxon>Metazoa</taxon>
        <taxon>Ecdysozoa</taxon>
        <taxon>Nematoda</taxon>
        <taxon>Chromadorea</taxon>
        <taxon>Rhabditida</taxon>
        <taxon>Tylenchina</taxon>
        <taxon>Panagrolaimomorpha</taxon>
        <taxon>Strongyloidoidea</taxon>
        <taxon>Strongyloididae</taxon>
        <taxon>Strongyloides</taxon>
    </lineage>
</organism>
<reference evidence="4" key="2">
    <citation type="submission" date="2015-08" db="UniProtKB">
        <authorList>
            <consortium name="WormBaseParasite"/>
        </authorList>
    </citation>
    <scope>IDENTIFICATION</scope>
</reference>
<dbReference type="Proteomes" id="UP000035680">
    <property type="component" value="Unassembled WGS sequence"/>
</dbReference>
<keyword evidence="3" id="KW-1185">Reference proteome</keyword>